<name>A0A895XTV6_9ACTN</name>
<dbReference type="AlphaFoldDB" id="A0A895XTV6"/>
<dbReference type="GO" id="GO:0000160">
    <property type="term" value="P:phosphorelay signal transduction system"/>
    <property type="evidence" value="ECO:0007669"/>
    <property type="project" value="InterPro"/>
</dbReference>
<dbReference type="PANTHER" id="PTHR44591">
    <property type="entry name" value="STRESS RESPONSE REGULATOR PROTEIN 1"/>
    <property type="match status" value="1"/>
</dbReference>
<gene>
    <name evidence="5" type="ORF">JQS30_01115</name>
</gene>
<dbReference type="EMBL" id="CP070496">
    <property type="protein sequence ID" value="QSB06903.1"/>
    <property type="molecule type" value="Genomic_DNA"/>
</dbReference>
<organism evidence="5 6">
    <name type="scientific">Natronoglycomyces albus</name>
    <dbReference type="NCBI Taxonomy" id="2811108"/>
    <lineage>
        <taxon>Bacteria</taxon>
        <taxon>Bacillati</taxon>
        <taxon>Actinomycetota</taxon>
        <taxon>Actinomycetes</taxon>
        <taxon>Glycomycetales</taxon>
        <taxon>Glycomycetaceae</taxon>
        <taxon>Natronoglycomyces</taxon>
    </lineage>
</organism>
<reference evidence="5" key="1">
    <citation type="submission" date="2021-02" db="EMBL/GenBank/DDBJ databases">
        <title>Natronoglycomyces albus gen. nov., sp. nov, a haloalkaliphilic actinobacterium from a soda solonchak soil.</title>
        <authorList>
            <person name="Sorokin D.Y."/>
            <person name="Khijniak T.V."/>
            <person name="Zakharycheva A.P."/>
            <person name="Boueva O.V."/>
            <person name="Ariskina E.V."/>
            <person name="Hahnke R.L."/>
            <person name="Bunk B."/>
            <person name="Sproer C."/>
            <person name="Schumann P."/>
            <person name="Evtushenko L.I."/>
            <person name="Kublanov I.V."/>
        </authorList>
    </citation>
    <scope>NUCLEOTIDE SEQUENCE</scope>
    <source>
        <strain evidence="5">DSM 106290</strain>
    </source>
</reference>
<evidence type="ECO:0000256" key="1">
    <source>
        <dbReference type="ARBA" id="ARBA00022553"/>
    </source>
</evidence>
<dbReference type="SMART" id="SM00448">
    <property type="entry name" value="REC"/>
    <property type="match status" value="1"/>
</dbReference>
<feature type="domain" description="Response regulatory" evidence="4">
    <location>
        <begin position="8"/>
        <end position="125"/>
    </location>
</feature>
<keyword evidence="6" id="KW-1185">Reference proteome</keyword>
<dbReference type="Pfam" id="PF00072">
    <property type="entry name" value="Response_reg"/>
    <property type="match status" value="1"/>
</dbReference>
<evidence type="ECO:0000313" key="6">
    <source>
        <dbReference type="Proteomes" id="UP000662939"/>
    </source>
</evidence>
<dbReference type="InterPro" id="IPR050595">
    <property type="entry name" value="Bact_response_regulator"/>
</dbReference>
<dbReference type="Gene3D" id="3.40.50.2300">
    <property type="match status" value="1"/>
</dbReference>
<evidence type="ECO:0000313" key="5">
    <source>
        <dbReference type="EMBL" id="QSB06903.1"/>
    </source>
</evidence>
<feature type="region of interest" description="Disordered" evidence="3">
    <location>
        <begin position="164"/>
        <end position="191"/>
    </location>
</feature>
<evidence type="ECO:0000256" key="3">
    <source>
        <dbReference type="SAM" id="MobiDB-lite"/>
    </source>
</evidence>
<accession>A0A895XTV6</accession>
<dbReference type="PROSITE" id="PS50110">
    <property type="entry name" value="RESPONSE_REGULATORY"/>
    <property type="match status" value="1"/>
</dbReference>
<evidence type="ECO:0000256" key="2">
    <source>
        <dbReference type="PROSITE-ProRule" id="PRU00169"/>
    </source>
</evidence>
<dbReference type="KEGG" id="nav:JQS30_01115"/>
<dbReference type="SUPFAM" id="SSF52172">
    <property type="entry name" value="CheY-like"/>
    <property type="match status" value="1"/>
</dbReference>
<dbReference type="InterPro" id="IPR001789">
    <property type="entry name" value="Sig_transdc_resp-reg_receiver"/>
</dbReference>
<protein>
    <submittedName>
        <fullName evidence="5">Response regulator</fullName>
    </submittedName>
</protein>
<evidence type="ECO:0000259" key="4">
    <source>
        <dbReference type="PROSITE" id="PS50110"/>
    </source>
</evidence>
<keyword evidence="1 2" id="KW-0597">Phosphoprotein</keyword>
<proteinExistence type="predicted"/>
<dbReference type="PANTHER" id="PTHR44591:SF3">
    <property type="entry name" value="RESPONSE REGULATORY DOMAIN-CONTAINING PROTEIN"/>
    <property type="match status" value="1"/>
</dbReference>
<dbReference type="InterPro" id="IPR011006">
    <property type="entry name" value="CheY-like_superfamily"/>
</dbReference>
<sequence>MKPARGARVLLVDDRQENLLALEAIMQGMPVTTVAVNSGEEALKKLLREDFAVILLDAQMPGMDGFETARHIKQREKTRHTPIIFLTAADRDSHLAMRGYSVGAVDYITKPFDPWMLRTKIGVFIDLWDRGEQLRTTASRAEDAVRRAEYAAEKLHQVAERLDAYSSQQGRPAELESIRSELIGEETPTPN</sequence>
<feature type="modified residue" description="4-aspartylphosphate" evidence="2">
    <location>
        <position position="57"/>
    </location>
</feature>
<dbReference type="Proteomes" id="UP000662939">
    <property type="component" value="Chromosome"/>
</dbReference>